<dbReference type="GeneID" id="63781011"/>
<dbReference type="Proteomes" id="UP000193689">
    <property type="component" value="Unassembled WGS sequence"/>
</dbReference>
<reference evidence="2 3" key="1">
    <citation type="submission" date="2016-07" db="EMBL/GenBank/DDBJ databases">
        <title>Pervasive Adenine N6-methylation of Active Genes in Fungi.</title>
        <authorList>
            <consortium name="DOE Joint Genome Institute"/>
            <person name="Mondo S.J."/>
            <person name="Dannebaum R.O."/>
            <person name="Kuo R.C."/>
            <person name="Labutti K."/>
            <person name="Haridas S."/>
            <person name="Kuo A."/>
            <person name="Salamov A."/>
            <person name="Ahrendt S.R."/>
            <person name="Lipzen A."/>
            <person name="Sullivan W."/>
            <person name="Andreopoulos W.B."/>
            <person name="Clum A."/>
            <person name="Lindquist E."/>
            <person name="Daum C."/>
            <person name="Ramamoorthy G.K."/>
            <person name="Gryganskyi A."/>
            <person name="Culley D."/>
            <person name="Magnuson J.K."/>
            <person name="James T.Y."/>
            <person name="O'Malley M.A."/>
            <person name="Stajich J.E."/>
            <person name="Spatafora J.W."/>
            <person name="Visel A."/>
            <person name="Grigoriev I.V."/>
        </authorList>
    </citation>
    <scope>NUCLEOTIDE SEQUENCE [LARGE SCALE GENOMIC DNA]</scope>
    <source>
        <strain evidence="2 3">CBS 129021</strain>
    </source>
</reference>
<evidence type="ECO:0000313" key="2">
    <source>
        <dbReference type="EMBL" id="ORY58813.1"/>
    </source>
</evidence>
<feature type="region of interest" description="Disordered" evidence="1">
    <location>
        <begin position="145"/>
        <end position="170"/>
    </location>
</feature>
<accession>A0A1Y2DHT5</accession>
<dbReference type="EMBL" id="MCFJ01000015">
    <property type="protein sequence ID" value="ORY58813.1"/>
    <property type="molecule type" value="Genomic_DNA"/>
</dbReference>
<keyword evidence="3" id="KW-1185">Reference proteome</keyword>
<feature type="region of interest" description="Disordered" evidence="1">
    <location>
        <begin position="195"/>
        <end position="363"/>
    </location>
</feature>
<name>A0A1Y2DHT5_9PEZI</name>
<gene>
    <name evidence="2" type="ORF">BCR38DRAFT_499638</name>
</gene>
<feature type="compositionally biased region" description="Basic and acidic residues" evidence="1">
    <location>
        <begin position="331"/>
        <end position="356"/>
    </location>
</feature>
<feature type="compositionally biased region" description="Polar residues" evidence="1">
    <location>
        <begin position="195"/>
        <end position="208"/>
    </location>
</feature>
<dbReference type="RefSeq" id="XP_040711625.1">
    <property type="nucleotide sequence ID" value="XM_040864799.1"/>
</dbReference>
<protein>
    <submittedName>
        <fullName evidence="2">Uncharacterized protein</fullName>
    </submittedName>
</protein>
<comment type="caution">
    <text evidence="2">The sequence shown here is derived from an EMBL/GenBank/DDBJ whole genome shotgun (WGS) entry which is preliminary data.</text>
</comment>
<dbReference type="InParanoid" id="A0A1Y2DHT5"/>
<sequence>MGCPPGIQSTFGFVVDGAFKRFDLLDQFITNEEDDMPTDPSDLEQVNQVTVSNFVRRMIRQNTGHLAFGIPNGQNPWGEGGIRFDMSVWVGREGSCSMLDLSKVEGAVVTRDAGFFLTPKNHYTESLGVHFIRQGARQMIRDDWEKQRKNKKAKPTRTRGGSKVSASKEKVSGKTVNVVTPETIFLGKCVQPSLNSLQPNPDVSTDPNQWRAGKARNVTMVPAAAGQNKRKRGETHSQYVTSTPADPKVIFPSSNTKASRMPPPVIKRQPASVPQPRADLKRKREALCDTDKPSRKRNKKEPPATSGTQIPVPPVERQSASLPDESPQPKADGKRRESSCDADEPSRMRNKTERPDTSGTPALWRLEDVFEVSLLTEDTELDVTNGTRGTGQTGTDSKL</sequence>
<proteinExistence type="predicted"/>
<organism evidence="2 3">
    <name type="scientific">Pseudomassariella vexata</name>
    <dbReference type="NCBI Taxonomy" id="1141098"/>
    <lineage>
        <taxon>Eukaryota</taxon>
        <taxon>Fungi</taxon>
        <taxon>Dikarya</taxon>
        <taxon>Ascomycota</taxon>
        <taxon>Pezizomycotina</taxon>
        <taxon>Sordariomycetes</taxon>
        <taxon>Xylariomycetidae</taxon>
        <taxon>Amphisphaeriales</taxon>
        <taxon>Pseudomassariaceae</taxon>
        <taxon>Pseudomassariella</taxon>
    </lineage>
</organism>
<dbReference type="AlphaFoldDB" id="A0A1Y2DHT5"/>
<evidence type="ECO:0000256" key="1">
    <source>
        <dbReference type="SAM" id="MobiDB-lite"/>
    </source>
</evidence>
<feature type="region of interest" description="Disordered" evidence="1">
    <location>
        <begin position="377"/>
        <end position="399"/>
    </location>
</feature>
<feature type="compositionally biased region" description="Basic residues" evidence="1">
    <location>
        <begin position="148"/>
        <end position="157"/>
    </location>
</feature>
<evidence type="ECO:0000313" key="3">
    <source>
        <dbReference type="Proteomes" id="UP000193689"/>
    </source>
</evidence>